<dbReference type="SUPFAM" id="SSF57716">
    <property type="entry name" value="Glucocorticoid receptor-like (DNA-binding domain)"/>
    <property type="match status" value="1"/>
</dbReference>
<feature type="region of interest" description="Disordered" evidence="6">
    <location>
        <begin position="112"/>
        <end position="172"/>
    </location>
</feature>
<dbReference type="GO" id="GO:0003677">
    <property type="term" value="F:DNA binding"/>
    <property type="evidence" value="ECO:0007669"/>
    <property type="project" value="UniProtKB-UniRule"/>
</dbReference>
<proteinExistence type="predicted"/>
<evidence type="ECO:0000256" key="4">
    <source>
        <dbReference type="ARBA" id="ARBA00023125"/>
    </source>
</evidence>
<dbReference type="Pfam" id="PF05485">
    <property type="entry name" value="THAP"/>
    <property type="match status" value="1"/>
</dbReference>
<comment type="caution">
    <text evidence="8">The sequence shown here is derived from an EMBL/GenBank/DDBJ whole genome shotgun (WGS) entry which is preliminary data.</text>
</comment>
<dbReference type="SMART" id="SM00980">
    <property type="entry name" value="THAP"/>
    <property type="match status" value="1"/>
</dbReference>
<reference evidence="9" key="1">
    <citation type="submission" date="2022-10" db="EMBL/GenBank/DDBJ databases">
        <title>Genome assembly of Pristionchus species.</title>
        <authorList>
            <person name="Yoshida K."/>
            <person name="Sommer R.J."/>
        </authorList>
    </citation>
    <scope>NUCLEOTIDE SEQUENCE [LARGE SCALE GENOMIC DNA]</scope>
    <source>
        <strain evidence="9">RS5460</strain>
    </source>
</reference>
<dbReference type="EMBL" id="BTRK01000001">
    <property type="protein sequence ID" value="GMR31280.1"/>
    <property type="molecule type" value="Genomic_DNA"/>
</dbReference>
<keyword evidence="1" id="KW-0479">Metal-binding</keyword>
<evidence type="ECO:0000313" key="9">
    <source>
        <dbReference type="Proteomes" id="UP001328107"/>
    </source>
</evidence>
<dbReference type="GO" id="GO:0008270">
    <property type="term" value="F:zinc ion binding"/>
    <property type="evidence" value="ECO:0007669"/>
    <property type="project" value="UniProtKB-KW"/>
</dbReference>
<evidence type="ECO:0000256" key="2">
    <source>
        <dbReference type="ARBA" id="ARBA00022771"/>
    </source>
</evidence>
<evidence type="ECO:0000313" key="8">
    <source>
        <dbReference type="EMBL" id="GMR31280.1"/>
    </source>
</evidence>
<sequence>KRVTCIVCGQSRHYREMREFTKDSDRRKKWVEAVRSTIEGRESLMALLNSRGKSTLCSNHFATSDFTQFGSQIRLNNDAVPSFKEGETVDGGKWNPAEITRKKKVAVTVAKKEELNKGTQGARRGSRGSKKSMKREEWEVDEEMDEDEKKEGEPKWAGRLRTRAQPTAPPQMTEADYVSPLMATVVKVCKDEGKLNKAIDKIGKTTEDMNVDEITTECFKAFKKLSVPNTWDMVKASMTEENPDMPEIMPQEEKNLFNLLIAMKDSKPEELAYILDRFIADWCVKDWIDPANNGEKSNAEVARNVRCLFSALALTQRGEQEKVKKARWHFHRILTKVSSQAVCQSLVYLLCNSRTTSLASEILKIELNDDEFGGRLISIHMNHEDADVLKWAINRFADPSCKNLPTAAFRTPATLEMVEEWWKSDMEILEKARDQPDFTYLFGRDMPFDDFYTPVHNRMFQFMSVKTAIEGLDRVKMLSEMDTSAIDAVDLGTSAESNSLSDIDGRVVILKIHLSYRILQSLQTRMVYMHQREALRIHLITSIEKVNSIFARPICKDDLWRGWALPGSNFLTYSILIMKQYLRRAEAVMGTIKAINDRELKGEKMEE</sequence>
<accession>A0AAN5C5E0</accession>
<evidence type="ECO:0000259" key="7">
    <source>
        <dbReference type="PROSITE" id="PS50950"/>
    </source>
</evidence>
<feature type="non-terminal residue" evidence="8">
    <location>
        <position position="1"/>
    </location>
</feature>
<organism evidence="8 9">
    <name type="scientific">Pristionchus mayeri</name>
    <dbReference type="NCBI Taxonomy" id="1317129"/>
    <lineage>
        <taxon>Eukaryota</taxon>
        <taxon>Metazoa</taxon>
        <taxon>Ecdysozoa</taxon>
        <taxon>Nematoda</taxon>
        <taxon>Chromadorea</taxon>
        <taxon>Rhabditida</taxon>
        <taxon>Rhabditina</taxon>
        <taxon>Diplogasteromorpha</taxon>
        <taxon>Diplogasteroidea</taxon>
        <taxon>Neodiplogasteridae</taxon>
        <taxon>Pristionchus</taxon>
    </lineage>
</organism>
<keyword evidence="3" id="KW-0862">Zinc</keyword>
<name>A0AAN5C5E0_9BILA</name>
<dbReference type="AlphaFoldDB" id="A0AAN5C5E0"/>
<gene>
    <name evidence="8" type="ORF">PMAYCL1PPCAC_01475</name>
</gene>
<dbReference type="InterPro" id="IPR006612">
    <property type="entry name" value="THAP_Znf"/>
</dbReference>
<evidence type="ECO:0000256" key="1">
    <source>
        <dbReference type="ARBA" id="ARBA00022723"/>
    </source>
</evidence>
<feature type="compositionally biased region" description="Basic and acidic residues" evidence="6">
    <location>
        <begin position="147"/>
        <end position="156"/>
    </location>
</feature>
<feature type="compositionally biased region" description="Basic residues" evidence="6">
    <location>
        <begin position="124"/>
        <end position="133"/>
    </location>
</feature>
<dbReference type="PROSITE" id="PS50950">
    <property type="entry name" value="ZF_THAP"/>
    <property type="match status" value="1"/>
</dbReference>
<keyword evidence="9" id="KW-1185">Reference proteome</keyword>
<protein>
    <recommendedName>
        <fullName evidence="7">THAP-type domain-containing protein</fullName>
    </recommendedName>
</protein>
<keyword evidence="2 5" id="KW-0863">Zinc-finger</keyword>
<evidence type="ECO:0000256" key="5">
    <source>
        <dbReference type="PROSITE-ProRule" id="PRU00309"/>
    </source>
</evidence>
<evidence type="ECO:0000256" key="3">
    <source>
        <dbReference type="ARBA" id="ARBA00022833"/>
    </source>
</evidence>
<evidence type="ECO:0000256" key="6">
    <source>
        <dbReference type="SAM" id="MobiDB-lite"/>
    </source>
</evidence>
<feature type="domain" description="THAP-type" evidence="7">
    <location>
        <begin position="1"/>
        <end position="84"/>
    </location>
</feature>
<dbReference type="Proteomes" id="UP001328107">
    <property type="component" value="Unassembled WGS sequence"/>
</dbReference>
<keyword evidence="4 5" id="KW-0238">DNA-binding</keyword>